<feature type="domain" description="MobA/VirD2-like nuclease" evidence="2">
    <location>
        <begin position="116"/>
        <end position="244"/>
    </location>
</feature>
<dbReference type="Pfam" id="PF03432">
    <property type="entry name" value="Relaxase"/>
    <property type="match status" value="1"/>
</dbReference>
<evidence type="ECO:0000256" key="1">
    <source>
        <dbReference type="SAM" id="Coils"/>
    </source>
</evidence>
<accession>A0ABT2RZB4</accession>
<keyword evidence="1" id="KW-0175">Coiled coil</keyword>
<dbReference type="EMBL" id="JAOQKC010000017">
    <property type="protein sequence ID" value="MCU6697682.1"/>
    <property type="molecule type" value="Genomic_DNA"/>
</dbReference>
<sequence length="546" mass="61672">MNGRKRKVQIKFYVTEEERALIEQKMKLVPTQNMAAYLRKIAIDGYIIQTDHSDIKAMTAEIQKIGVNVNQIAKRVNATGSVYQEDIEEIKGGACGDMAVTKIKPIKSTLSKALDYIQNPDKTDGKTLVSSFGCSYETADIEFEYTLSQARQKGNNLAFHLIQSFEPGEVDCEKAHTIGKQLADAVTKGQHEYVLTTHIDKGHIHNHIIFCAVNFVDYHKYNSNKRSYYGIRNISDKLCRENGLSVVIPGKGSKGKSYAEYQAEKTGTSWKGKLKIAVDTLIPQVASFEELLQRLQAAGYEIKPGKYISCRAPGQERFTRIKTLGADYTEEAIKERIAGKHTKAAKAPKEQRGVSLLIDIESSIKAQESRGYEQWAKIHNLKLAAKTMNFLTEHKIEQYADLVSRIEEINAENEKTADALKSVEKRLADMAVLMKHVTTYQKTKTVYEAYRRAKDKDTYRAKQESSLILHEAAAKALKAAGVTKLPNLAAMQEEYGKLQAQKEALYTDYGKLKKQVKEYDVIKQNIDSILRLEKEPERGRETERLQ</sequence>
<reference evidence="3 4" key="1">
    <citation type="journal article" date="2021" name="ISME Commun">
        <title>Automated analysis of genomic sequences facilitates high-throughput and comprehensive description of bacteria.</title>
        <authorList>
            <person name="Hitch T.C.A."/>
        </authorList>
    </citation>
    <scope>NUCLEOTIDE SEQUENCE [LARGE SCALE GENOMIC DNA]</scope>
    <source>
        <strain evidence="3 4">Sanger_04</strain>
    </source>
</reference>
<evidence type="ECO:0000313" key="4">
    <source>
        <dbReference type="Proteomes" id="UP001652461"/>
    </source>
</evidence>
<organism evidence="3 4">
    <name type="scientific">Laedolimicola ammoniilytica</name>
    <dbReference type="NCBI Taxonomy" id="2981771"/>
    <lineage>
        <taxon>Bacteria</taxon>
        <taxon>Bacillati</taxon>
        <taxon>Bacillota</taxon>
        <taxon>Clostridia</taxon>
        <taxon>Lachnospirales</taxon>
        <taxon>Lachnospiraceae</taxon>
        <taxon>Laedolimicola</taxon>
    </lineage>
</organism>
<dbReference type="InterPro" id="IPR053842">
    <property type="entry name" value="NikA-like"/>
</dbReference>
<evidence type="ECO:0000313" key="3">
    <source>
        <dbReference type="EMBL" id="MCU6697682.1"/>
    </source>
</evidence>
<evidence type="ECO:0000259" key="2">
    <source>
        <dbReference type="Pfam" id="PF03432"/>
    </source>
</evidence>
<dbReference type="RefSeq" id="WP_262670850.1">
    <property type="nucleotide sequence ID" value="NZ_JAOQKC010000017.1"/>
</dbReference>
<dbReference type="Proteomes" id="UP001652461">
    <property type="component" value="Unassembled WGS sequence"/>
</dbReference>
<proteinExistence type="predicted"/>
<name>A0ABT2RZB4_9FIRM</name>
<dbReference type="Pfam" id="PF21983">
    <property type="entry name" value="NikA-like"/>
    <property type="match status" value="1"/>
</dbReference>
<comment type="caution">
    <text evidence="3">The sequence shown here is derived from an EMBL/GenBank/DDBJ whole genome shotgun (WGS) entry which is preliminary data.</text>
</comment>
<keyword evidence="4" id="KW-1185">Reference proteome</keyword>
<protein>
    <submittedName>
        <fullName evidence="3">Relaxase/mobilization nuclease domain-containing protein</fullName>
    </submittedName>
</protein>
<dbReference type="InterPro" id="IPR005094">
    <property type="entry name" value="Endonuclease_MobA/VirD2"/>
</dbReference>
<feature type="coiled-coil region" evidence="1">
    <location>
        <begin position="399"/>
        <end position="426"/>
    </location>
</feature>
<gene>
    <name evidence="3" type="ORF">OCV63_12380</name>
</gene>